<evidence type="ECO:0000313" key="2">
    <source>
        <dbReference type="Proteomes" id="UP000441717"/>
    </source>
</evidence>
<proteinExistence type="predicted"/>
<keyword evidence="2" id="KW-1185">Reference proteome</keyword>
<protein>
    <submittedName>
        <fullName evidence="1">Uncharacterized protein</fullName>
    </submittedName>
</protein>
<reference evidence="1 2" key="1">
    <citation type="submission" date="2019-10" db="EMBL/GenBank/DDBJ databases">
        <title>Comparative genomics of sulfur disproportionating microorganisms.</title>
        <authorList>
            <person name="Ward L.M."/>
            <person name="Bertran E."/>
            <person name="Johnston D."/>
        </authorList>
    </citation>
    <scope>NUCLEOTIDE SEQUENCE [LARGE SCALE GENOMIC DNA]</scope>
    <source>
        <strain evidence="1 2">DSM 14055</strain>
    </source>
</reference>
<evidence type="ECO:0000313" key="1">
    <source>
        <dbReference type="EMBL" id="MQL53155.1"/>
    </source>
</evidence>
<organism evidence="1 2">
    <name type="scientific">Desulfofundulus thermobenzoicus</name>
    <dbReference type="NCBI Taxonomy" id="29376"/>
    <lineage>
        <taxon>Bacteria</taxon>
        <taxon>Bacillati</taxon>
        <taxon>Bacillota</taxon>
        <taxon>Clostridia</taxon>
        <taxon>Eubacteriales</taxon>
        <taxon>Peptococcaceae</taxon>
        <taxon>Desulfofundulus</taxon>
    </lineage>
</organism>
<name>A0A6N7ISP9_9FIRM</name>
<dbReference type="RefSeq" id="WP_152947633.1">
    <property type="nucleotide sequence ID" value="NZ_WHYR01000040.1"/>
</dbReference>
<comment type="caution">
    <text evidence="1">The sequence shown here is derived from an EMBL/GenBank/DDBJ whole genome shotgun (WGS) entry which is preliminary data.</text>
</comment>
<dbReference type="OrthoDB" id="1807802at2"/>
<accession>A0A6N7ISP9</accession>
<dbReference type="EMBL" id="WHYR01000040">
    <property type="protein sequence ID" value="MQL53155.1"/>
    <property type="molecule type" value="Genomic_DNA"/>
</dbReference>
<dbReference type="AlphaFoldDB" id="A0A6N7ISP9"/>
<gene>
    <name evidence="1" type="ORF">GFC01_12990</name>
</gene>
<dbReference type="Proteomes" id="UP000441717">
    <property type="component" value="Unassembled WGS sequence"/>
</dbReference>
<sequence>MRSCHPDMNLSALLSQVQNELMGRDGRITRIAPRKPPGERLYLEVYLRDAGSPECRLPLALSTRYVREGDVSSLVSQILWAAEHGSRVELVEPLESTRSFRVTA</sequence>